<dbReference type="EMBL" id="MT670419">
    <property type="protein sequence ID" value="QNO00210.1"/>
    <property type="molecule type" value="Genomic_DNA"/>
</dbReference>
<name>A0A7G9V1Q4_9CAUD</name>
<protein>
    <recommendedName>
        <fullName evidence="3">Tail fiber protein</fullName>
    </recommendedName>
</protein>
<sequence length="492" mass="51913">MANITKPIGLSNVWADGGTKIDPGASKVNIGWVVQLPPYEYQNWIDNRQDRAIAHFSQHGVPEWDGVTEYQGLLSYAQGSDGIIYKCIQTNVNKDPANPLNDAFWARAFEDYGSVAAVQAQLNAHITNYQSLAGLGNVAGARANLSVYSKSESDTFFASKNGNAAQVFAVAVATQPEHAVRLGQVNSLLTQATEANLGVVRLATSGVTEAGVDDLRAITPLKAATVYLKKSGNLAGLGNTVTARNNLGLGDIATESQASYAKTANNLSDLTSVSTARSNLGLTSTATQPETYFLRTALNLADLTNTVTARANLGLTSLATTPAADVLHKADNLQGLTNVPLARSNLGLSDSVVYPSNTWLVRVNNLSDLANVQSARNNLGLGNLSTRNVFNVAGDLDFSNVNGGAGWQRLPGGMTMQWGQGPALGDDQAVTIGLHIPGNINTVQVTGIGVYTSGIGPGFLTDSWTSTSFRVSNNYNSGPARPFTWFAMVFTG</sequence>
<gene>
    <name evidence="1" type="ORF">phiPsa315_087</name>
</gene>
<dbReference type="Gene3D" id="2.60.40.3940">
    <property type="match status" value="1"/>
</dbReference>
<evidence type="ECO:0000313" key="2">
    <source>
        <dbReference type="Proteomes" id="UP000516132"/>
    </source>
</evidence>
<dbReference type="Proteomes" id="UP000516132">
    <property type="component" value="Segment"/>
</dbReference>
<proteinExistence type="predicted"/>
<organism evidence="1 2">
    <name type="scientific">Pseudomonas phage phiPsa315</name>
    <dbReference type="NCBI Taxonomy" id="1460363"/>
    <lineage>
        <taxon>Viruses</taxon>
        <taxon>Duplodnaviria</taxon>
        <taxon>Heunggongvirae</taxon>
        <taxon>Uroviricota</taxon>
        <taxon>Caudoviricetes</taxon>
        <taxon>Vandenendeviridae</taxon>
        <taxon>Gorskivirinae</taxon>
        <taxon>Otagovirus</taxon>
        <taxon>Otagovirus psa315</taxon>
    </lineage>
</organism>
<accession>A0A7G9V1Q4</accession>
<reference evidence="1 2" key="1">
    <citation type="submission" date="2020-06" db="EMBL/GenBank/DDBJ databases">
        <title>Characterization of Pseudomonas phiPsa374-like phages.</title>
        <authorList>
            <person name="Warring S."/>
            <person name="Malone L.M."/>
            <person name="Easingwood R.A."/>
            <person name="Rigano L."/>
            <person name="Frampton R.A."/>
            <person name="Lopez Acedo E."/>
            <person name="Templeton M.D."/>
            <person name="Kleffmann T."/>
            <person name="Bostina M."/>
            <person name="Fineran P.C."/>
        </authorList>
    </citation>
    <scope>NUCLEOTIDE SEQUENCE [LARGE SCALE GENOMIC DNA]</scope>
</reference>
<keyword evidence="2" id="KW-1185">Reference proteome</keyword>
<evidence type="ECO:0000313" key="1">
    <source>
        <dbReference type="EMBL" id="QNO00210.1"/>
    </source>
</evidence>
<evidence type="ECO:0008006" key="3">
    <source>
        <dbReference type="Google" id="ProtNLM"/>
    </source>
</evidence>